<gene>
    <name evidence="6" type="ORF">B7O98_08300</name>
</gene>
<comment type="similarity">
    <text evidence="1 4">Belongs to the PstS family.</text>
</comment>
<sequence length="347" mass="37999">MSSTATTSATSAGKVAISGAGATFLAPQMFEWARIYTQTKGVVVEYQSVGSGAGRDMFFRNVTHFGASDVPLSKELYEKYRGRVLQIPVVIGSIAIVYNIPEIPENTNLCLSGDVIALIYKGEIKRWDDERILSDNPSLKNYLLGKEIVAVHRSDSSGTTGAFTIYLNKVAPNIWTKDLVGLTVDWPADKVAKGVGGKGNEGVTQVVQTTPYSIGYVELNYALLNKLRMAAVKNADGYCVVPNETTIVNAVKSAFKSGLAFPQTPLDDWSDVPQKLMNAPGRDSYPIVSFSFLLFWREYPKELAGAIKDFINWLNTEGQGKTIVGYLPIPEEVREINLKALQIIEGR</sequence>
<dbReference type="GO" id="GO:0043190">
    <property type="term" value="C:ATP-binding cassette (ABC) transporter complex"/>
    <property type="evidence" value="ECO:0007669"/>
    <property type="project" value="InterPro"/>
</dbReference>
<feature type="domain" description="PBP" evidence="5">
    <location>
        <begin position="7"/>
        <end position="314"/>
    </location>
</feature>
<accession>A0A2R7Y2S7</accession>
<evidence type="ECO:0000256" key="4">
    <source>
        <dbReference type="PIRNR" id="PIRNR002756"/>
    </source>
</evidence>
<evidence type="ECO:0000313" key="7">
    <source>
        <dbReference type="Proteomes" id="UP000244093"/>
    </source>
</evidence>
<evidence type="ECO:0000313" key="6">
    <source>
        <dbReference type="EMBL" id="PUA31855.1"/>
    </source>
</evidence>
<dbReference type="GO" id="GO:0042301">
    <property type="term" value="F:phosphate ion binding"/>
    <property type="evidence" value="ECO:0007669"/>
    <property type="project" value="InterPro"/>
</dbReference>
<protein>
    <recommendedName>
        <fullName evidence="4">Phosphate-binding protein</fullName>
    </recommendedName>
</protein>
<dbReference type="Proteomes" id="UP000244093">
    <property type="component" value="Unassembled WGS sequence"/>
</dbReference>
<evidence type="ECO:0000256" key="3">
    <source>
        <dbReference type="ARBA" id="ARBA00022592"/>
    </source>
</evidence>
<name>A0A2R7Y2S7_9CREN</name>
<dbReference type="SUPFAM" id="SSF53850">
    <property type="entry name" value="Periplasmic binding protein-like II"/>
    <property type="match status" value="1"/>
</dbReference>
<dbReference type="PIRSF" id="PIRSF002756">
    <property type="entry name" value="PstS"/>
    <property type="match status" value="1"/>
</dbReference>
<dbReference type="CDD" id="cd13565">
    <property type="entry name" value="PBP2_PstS"/>
    <property type="match status" value="1"/>
</dbReference>
<dbReference type="InterPro" id="IPR050962">
    <property type="entry name" value="Phosphate-bind_PstS"/>
</dbReference>
<keyword evidence="2 4" id="KW-0813">Transport</keyword>
<dbReference type="InterPro" id="IPR024370">
    <property type="entry name" value="PBP_domain"/>
</dbReference>
<comment type="caution">
    <text evidence="6">The sequence shown here is derived from an EMBL/GenBank/DDBJ whole genome shotgun (WGS) entry which is preliminary data.</text>
</comment>
<reference evidence="6" key="1">
    <citation type="submission" date="2017-04" db="EMBL/GenBank/DDBJ databases">
        <authorList>
            <person name="Afonso C.L."/>
            <person name="Miller P.J."/>
            <person name="Scott M.A."/>
            <person name="Spackman E."/>
            <person name="Goraichik I."/>
            <person name="Dimitrov K.M."/>
            <person name="Suarez D.L."/>
            <person name="Swayne D.E."/>
        </authorList>
    </citation>
    <scope>NUCLEOTIDE SEQUENCE</scope>
    <source>
        <strain evidence="6">NZ3</strain>
    </source>
</reference>
<organism evidence="6 7">
    <name type="scientific">Zestosphaera tikiterensis</name>
    <dbReference type="NCBI Taxonomy" id="1973259"/>
    <lineage>
        <taxon>Archaea</taxon>
        <taxon>Thermoproteota</taxon>
        <taxon>Thermoprotei</taxon>
        <taxon>Desulfurococcales</taxon>
        <taxon>Desulfurococcaceae</taxon>
        <taxon>Zestosphaera</taxon>
    </lineage>
</organism>
<dbReference type="AlphaFoldDB" id="A0A2R7Y2S7"/>
<dbReference type="InterPro" id="IPR005673">
    <property type="entry name" value="ABC_phos-bd_PstS"/>
</dbReference>
<dbReference type="PANTHER" id="PTHR42996:SF1">
    <property type="entry name" value="PHOSPHATE-BINDING PROTEIN PSTS"/>
    <property type="match status" value="1"/>
</dbReference>
<dbReference type="EMBL" id="NBVN01000006">
    <property type="protein sequence ID" value="PUA31855.1"/>
    <property type="molecule type" value="Genomic_DNA"/>
</dbReference>
<evidence type="ECO:0000256" key="1">
    <source>
        <dbReference type="ARBA" id="ARBA00008725"/>
    </source>
</evidence>
<evidence type="ECO:0000256" key="2">
    <source>
        <dbReference type="ARBA" id="ARBA00022448"/>
    </source>
</evidence>
<reference evidence="6" key="2">
    <citation type="journal article" date="2018" name="Syst. Appl. Microbiol.">
        <title>A new symbiotic nanoarchaeote (Candidatus Nanoclepta minutus) and its host (Zestosphaera tikiterensis gen. nov., sp. nov.) from a New Zealand hot spring.</title>
        <authorList>
            <person name="St John E."/>
            <person name="Liu Y."/>
            <person name="Podar M."/>
            <person name="Stott M.B."/>
            <person name="Meneghin J."/>
            <person name="Chen Z."/>
            <person name="Lagutin K."/>
            <person name="Mitchell K."/>
            <person name="Reysenbach A.L."/>
        </authorList>
    </citation>
    <scope>NUCLEOTIDE SEQUENCE [LARGE SCALE GENOMIC DNA]</scope>
    <source>
        <strain evidence="6">NZ3</strain>
    </source>
</reference>
<dbReference type="NCBIfam" id="TIGR00975">
    <property type="entry name" value="3a0107s03"/>
    <property type="match status" value="1"/>
</dbReference>
<dbReference type="Pfam" id="PF12849">
    <property type="entry name" value="PBP_like_2"/>
    <property type="match status" value="1"/>
</dbReference>
<keyword evidence="3 4" id="KW-0592">Phosphate transport</keyword>
<evidence type="ECO:0000259" key="5">
    <source>
        <dbReference type="Pfam" id="PF12849"/>
    </source>
</evidence>
<dbReference type="GO" id="GO:0035435">
    <property type="term" value="P:phosphate ion transmembrane transport"/>
    <property type="evidence" value="ECO:0007669"/>
    <property type="project" value="InterPro"/>
</dbReference>
<dbReference type="Gene3D" id="3.40.190.10">
    <property type="entry name" value="Periplasmic binding protein-like II"/>
    <property type="match status" value="2"/>
</dbReference>
<dbReference type="PANTHER" id="PTHR42996">
    <property type="entry name" value="PHOSPHATE-BINDING PROTEIN PSTS"/>
    <property type="match status" value="1"/>
</dbReference>
<proteinExistence type="inferred from homology"/>